<protein>
    <submittedName>
        <fullName evidence="5">Uncharacterized protein</fullName>
    </submittedName>
</protein>
<organism evidence="5 6">
    <name type="scientific">Owenia fusiformis</name>
    <name type="common">Polychaete worm</name>
    <dbReference type="NCBI Taxonomy" id="6347"/>
    <lineage>
        <taxon>Eukaryota</taxon>
        <taxon>Metazoa</taxon>
        <taxon>Spiralia</taxon>
        <taxon>Lophotrochozoa</taxon>
        <taxon>Annelida</taxon>
        <taxon>Polychaeta</taxon>
        <taxon>Sedentaria</taxon>
        <taxon>Canalipalpata</taxon>
        <taxon>Sabellida</taxon>
        <taxon>Oweniida</taxon>
        <taxon>Oweniidae</taxon>
        <taxon>Owenia</taxon>
    </lineage>
</organism>
<dbReference type="Pfam" id="PF00106">
    <property type="entry name" value="adh_short"/>
    <property type="match status" value="1"/>
</dbReference>
<comment type="similarity">
    <text evidence="1 4">Belongs to the short-chain dehydrogenases/reductases (SDR) family.</text>
</comment>
<evidence type="ECO:0000256" key="2">
    <source>
        <dbReference type="ARBA" id="ARBA00023002"/>
    </source>
</evidence>
<dbReference type="OrthoDB" id="10253736at2759"/>
<keyword evidence="6" id="KW-1185">Reference proteome</keyword>
<dbReference type="AlphaFoldDB" id="A0A8J1UEY3"/>
<dbReference type="GO" id="GO:0016616">
    <property type="term" value="F:oxidoreductase activity, acting on the CH-OH group of donors, NAD or NADP as acceptor"/>
    <property type="evidence" value="ECO:0007669"/>
    <property type="project" value="TreeGrafter"/>
</dbReference>
<dbReference type="Gene3D" id="3.40.50.720">
    <property type="entry name" value="NAD(P)-binding Rossmann-like Domain"/>
    <property type="match status" value="1"/>
</dbReference>
<evidence type="ECO:0000313" key="6">
    <source>
        <dbReference type="Proteomes" id="UP000749559"/>
    </source>
</evidence>
<dbReference type="Proteomes" id="UP000749559">
    <property type="component" value="Unassembled WGS sequence"/>
</dbReference>
<dbReference type="PANTHER" id="PTHR24322">
    <property type="entry name" value="PKSB"/>
    <property type="match status" value="1"/>
</dbReference>
<evidence type="ECO:0000256" key="3">
    <source>
        <dbReference type="ARBA" id="ARBA00023027"/>
    </source>
</evidence>
<sequence>MNILLELLMTLFKVFSALFWASVHFFIPPPQKSVKGEIILITGGGSGIGRLLAQRLAKLGATIVIWDINKEGNEETARLITENGGKAHAYICDISNNSEISVCSETVKREVGCVSMLINNAGIVSGKKFIDTTEKDIVKTFEVNTFAHVWAAKAFLPDMIKNQHGHIVNIVSSAGYIGVNGLSDYCASKFASVGLTECLDLELHFAGHDYINTTLVCPYYIDTGMFAGCQTRFPWLLPILDSDYAADRIMLAILTNQKQLCIPRIIYFLVMLKTIVPASASPYVHRFMGGDKLMANFVGRQGNKKTN</sequence>
<reference evidence="5" key="1">
    <citation type="submission" date="2022-03" db="EMBL/GenBank/DDBJ databases">
        <authorList>
            <person name="Martin C."/>
        </authorList>
    </citation>
    <scope>NUCLEOTIDE SEQUENCE</scope>
</reference>
<evidence type="ECO:0000256" key="4">
    <source>
        <dbReference type="RuleBase" id="RU000363"/>
    </source>
</evidence>
<dbReference type="PRINTS" id="PR00081">
    <property type="entry name" value="GDHRDH"/>
</dbReference>
<dbReference type="GO" id="GO:0005811">
    <property type="term" value="C:lipid droplet"/>
    <property type="evidence" value="ECO:0007669"/>
    <property type="project" value="TreeGrafter"/>
</dbReference>
<dbReference type="InterPro" id="IPR002347">
    <property type="entry name" value="SDR_fam"/>
</dbReference>
<dbReference type="SUPFAM" id="SSF51735">
    <property type="entry name" value="NAD(P)-binding Rossmann-fold domains"/>
    <property type="match status" value="1"/>
</dbReference>
<accession>A0A8J1UEY3</accession>
<dbReference type="FunFam" id="3.40.50.720:FF:000202">
    <property type="entry name" value="Short-chain dehydrogenase/reductase family 16C member 6"/>
    <property type="match status" value="1"/>
</dbReference>
<comment type="caution">
    <text evidence="5">The sequence shown here is derived from an EMBL/GenBank/DDBJ whole genome shotgun (WGS) entry which is preliminary data.</text>
</comment>
<dbReference type="EMBL" id="CAIIXF020000001">
    <property type="protein sequence ID" value="CAH1772982.1"/>
    <property type="molecule type" value="Genomic_DNA"/>
</dbReference>
<gene>
    <name evidence="5" type="ORF">OFUS_LOCUS643</name>
</gene>
<dbReference type="InterPro" id="IPR036291">
    <property type="entry name" value="NAD(P)-bd_dom_sf"/>
</dbReference>
<dbReference type="PANTHER" id="PTHR24322:SF746">
    <property type="entry name" value="SHORT CHAIN DEHYDROGENASE_REDUCTASE FAMILY 16C MEMBER 5"/>
    <property type="match status" value="1"/>
</dbReference>
<keyword evidence="3" id="KW-0520">NAD</keyword>
<evidence type="ECO:0000313" key="5">
    <source>
        <dbReference type="EMBL" id="CAH1772982.1"/>
    </source>
</evidence>
<dbReference type="CDD" id="cd05339">
    <property type="entry name" value="17beta-HSDXI-like_SDR_c"/>
    <property type="match status" value="1"/>
</dbReference>
<keyword evidence="2" id="KW-0560">Oxidoreductase</keyword>
<dbReference type="PRINTS" id="PR00080">
    <property type="entry name" value="SDRFAMILY"/>
</dbReference>
<name>A0A8J1UEY3_OWEFU</name>
<evidence type="ECO:0000256" key="1">
    <source>
        <dbReference type="ARBA" id="ARBA00006484"/>
    </source>
</evidence>
<proteinExistence type="inferred from homology"/>